<evidence type="ECO:0000313" key="5">
    <source>
        <dbReference type="Proteomes" id="UP000036681"/>
    </source>
</evidence>
<dbReference type="PANTHER" id="PTHR18934:SF221">
    <property type="entry name" value="ATP-DEPENDENT RNA HELICASE DHX34-RELATED"/>
    <property type="match status" value="1"/>
</dbReference>
<keyword evidence="2" id="KW-0067">ATP-binding</keyword>
<dbReference type="GO" id="GO:0003723">
    <property type="term" value="F:RNA binding"/>
    <property type="evidence" value="ECO:0007669"/>
    <property type="project" value="TreeGrafter"/>
</dbReference>
<dbReference type="FunFam" id="3.40.50.300:FF:004714">
    <property type="entry name" value="DEAD/DEAH box helicase"/>
    <property type="match status" value="1"/>
</dbReference>
<dbReference type="PROSITE" id="PS51194">
    <property type="entry name" value="HELICASE_CTER"/>
    <property type="match status" value="1"/>
</dbReference>
<dbReference type="Proteomes" id="UP000036681">
    <property type="component" value="Unplaced"/>
</dbReference>
<accession>A0A9J2PM91</accession>
<dbReference type="SMART" id="SM00847">
    <property type="entry name" value="HA2"/>
    <property type="match status" value="1"/>
</dbReference>
<keyword evidence="2" id="KW-0547">Nucleotide-binding</keyword>
<evidence type="ECO:0000259" key="4">
    <source>
        <dbReference type="PROSITE" id="PS51194"/>
    </source>
</evidence>
<keyword evidence="1" id="KW-0378">Hydrolase</keyword>
<feature type="domain" description="Helicase ATP-binding" evidence="3">
    <location>
        <begin position="30"/>
        <end position="190"/>
    </location>
</feature>
<dbReference type="PANTHER" id="PTHR18934">
    <property type="entry name" value="ATP-DEPENDENT RNA HELICASE"/>
    <property type="match status" value="1"/>
</dbReference>
<dbReference type="InterPro" id="IPR027417">
    <property type="entry name" value="P-loop_NTPase"/>
</dbReference>
<dbReference type="Gene3D" id="1.20.120.1080">
    <property type="match status" value="1"/>
</dbReference>
<dbReference type="SMART" id="SM00490">
    <property type="entry name" value="HELICc"/>
    <property type="match status" value="1"/>
</dbReference>
<dbReference type="InterPro" id="IPR011709">
    <property type="entry name" value="DEAD-box_helicase_OB_fold"/>
</dbReference>
<dbReference type="InterPro" id="IPR056382">
    <property type="entry name" value="DHX34_Znf-C2H2"/>
</dbReference>
<dbReference type="SMART" id="SM00487">
    <property type="entry name" value="DEXDc"/>
    <property type="match status" value="1"/>
</dbReference>
<keyword evidence="2" id="KW-0347">Helicase</keyword>
<feature type="domain" description="Helicase C-terminal" evidence="4">
    <location>
        <begin position="229"/>
        <end position="397"/>
    </location>
</feature>
<dbReference type="CDD" id="cd18791">
    <property type="entry name" value="SF2_C_RHA"/>
    <property type="match status" value="1"/>
</dbReference>
<dbReference type="Pfam" id="PF24485">
    <property type="entry name" value="zf-C2H2_DHX34"/>
    <property type="match status" value="1"/>
</dbReference>
<dbReference type="GO" id="GO:0004386">
    <property type="term" value="F:helicase activity"/>
    <property type="evidence" value="ECO:0007669"/>
    <property type="project" value="UniProtKB-KW"/>
</dbReference>
<dbReference type="InterPro" id="IPR007502">
    <property type="entry name" value="Helicase-assoc_dom"/>
</dbReference>
<dbReference type="Gene3D" id="3.40.50.300">
    <property type="entry name" value="P-loop containing nucleotide triphosphate hydrolases"/>
    <property type="match status" value="2"/>
</dbReference>
<dbReference type="PROSITE" id="PS51192">
    <property type="entry name" value="HELICASE_ATP_BIND_1"/>
    <property type="match status" value="1"/>
</dbReference>
<dbReference type="Pfam" id="PF21010">
    <property type="entry name" value="HA2_C"/>
    <property type="match status" value="1"/>
</dbReference>
<name>A0A9J2PM91_ASCLU</name>
<evidence type="ECO:0000259" key="3">
    <source>
        <dbReference type="PROSITE" id="PS51192"/>
    </source>
</evidence>
<reference evidence="6" key="1">
    <citation type="submission" date="2023-03" db="UniProtKB">
        <authorList>
            <consortium name="WormBaseParasite"/>
        </authorList>
    </citation>
    <scope>IDENTIFICATION</scope>
</reference>
<dbReference type="Pfam" id="PF00271">
    <property type="entry name" value="Helicase_C"/>
    <property type="match status" value="1"/>
</dbReference>
<dbReference type="WBParaSite" id="ALUE_0001061801-mRNA-1">
    <property type="protein sequence ID" value="ALUE_0001061801-mRNA-1"/>
    <property type="gene ID" value="ALUE_0001061801"/>
</dbReference>
<dbReference type="AlphaFoldDB" id="A0A9J2PM91"/>
<sequence length="930" mass="106090">MLAEVVLFDSVVELFEGVELSELVLMAVNITLPVMHRRILSSSARIECILNQVPQYLLEANFDRIACTQPRRIAATALARRVAFETLDEYGSSIAYQIRFERTRTLRTRLLFLTEGLLLRQMQIDADLLQHNVIILDEIHERNLSGDFLMGLLRELIRRRADLKLILMSATINLELFTSYFAGAPVIEVAGRLFPVDVQYLPINESASYEHTKRTPKIDPLPYLHVLELIDAKVDRIERGDALIFLNGISEITTVAEALKVYAERTKRWIILMLHSTLSNEEQEKVFDMAPPGVRKCVLSTNIAETSVTIDGIRFVIDSGKVNLVKYDSKTRMHSLRQYWTSQASADQRKGRAGRTGPGVCYRLYSREQFSKMDAFTVSEINRVSLESLAMHIVNMNVTFSPLDFPFIEKPDMAALEEAMAGLWRQGILEPDSATTLTPLGKVIATLPVEIPIAKVLVYGCVFDQVEASLTIAASLSVSSPFTNRSFREPDQMDRRSNIMSEHGDPFALLNTFREFVEVQSTRDDLRKWGRERGIDIQRVYEISQLRQQFKELLEDGGVIEKNTGESTRERRIRAGERKRLTEMKNDARFQVKRRKVLKKETHFDSIMDAEQSKFQVKRRKVLKKETHFDSIMDAEQTMEFYLKNKEVGMKDVLQSHRLNDASSLIIKMVVTAAVYPHYAILDQYNSYKVGNELFAHTRNKPFAVLHPNGCLALMPEALDYDRSDQGLSRYHQLVAFATFMETTKPFMCSSIRIPALMLLLVAKSVQCSEERHRILCDDFVEFGFVHAIDFFMVAQTAASIRRRLAVSLARRVQGDTLVDRTLTTTLVSFLRSDVEFIMSRRACPDPNVAIGFVLPSGELLEEEIPDGSESVSSLEFFAQSDKNAKLEQDVSSNKTQNTKKAFEYFCDNCKRKLSFDSAVDVLRHKRSHL</sequence>
<evidence type="ECO:0000256" key="2">
    <source>
        <dbReference type="ARBA" id="ARBA00022806"/>
    </source>
</evidence>
<dbReference type="InterPro" id="IPR001650">
    <property type="entry name" value="Helicase_C-like"/>
</dbReference>
<evidence type="ECO:0000313" key="6">
    <source>
        <dbReference type="WBParaSite" id="ALUE_0001061801-mRNA-1"/>
    </source>
</evidence>
<dbReference type="FunFam" id="3.40.50.300:FF:001922">
    <property type="entry name" value="DEAH (Asp-Glu-Ala-His) box polypeptide 29"/>
    <property type="match status" value="1"/>
</dbReference>
<organism evidence="5 6">
    <name type="scientific">Ascaris lumbricoides</name>
    <name type="common">Giant roundworm</name>
    <dbReference type="NCBI Taxonomy" id="6252"/>
    <lineage>
        <taxon>Eukaryota</taxon>
        <taxon>Metazoa</taxon>
        <taxon>Ecdysozoa</taxon>
        <taxon>Nematoda</taxon>
        <taxon>Chromadorea</taxon>
        <taxon>Rhabditida</taxon>
        <taxon>Spirurina</taxon>
        <taxon>Ascaridomorpha</taxon>
        <taxon>Ascaridoidea</taxon>
        <taxon>Ascarididae</taxon>
        <taxon>Ascaris</taxon>
    </lineage>
</organism>
<evidence type="ECO:0000256" key="1">
    <source>
        <dbReference type="ARBA" id="ARBA00022801"/>
    </source>
</evidence>
<protein>
    <submittedName>
        <fullName evidence="6">RNA helicase</fullName>
    </submittedName>
</protein>
<proteinExistence type="predicted"/>
<dbReference type="Pfam" id="PF07717">
    <property type="entry name" value="OB_NTP_bind"/>
    <property type="match status" value="1"/>
</dbReference>
<dbReference type="SUPFAM" id="SSF52540">
    <property type="entry name" value="P-loop containing nucleoside triphosphate hydrolases"/>
    <property type="match status" value="1"/>
</dbReference>
<keyword evidence="5" id="KW-1185">Reference proteome</keyword>
<dbReference type="GO" id="GO:0016787">
    <property type="term" value="F:hydrolase activity"/>
    <property type="evidence" value="ECO:0007669"/>
    <property type="project" value="UniProtKB-KW"/>
</dbReference>
<dbReference type="InterPro" id="IPR014001">
    <property type="entry name" value="Helicase_ATP-bd"/>
</dbReference>